<evidence type="ECO:0000313" key="3">
    <source>
        <dbReference type="Proteomes" id="UP000573603"/>
    </source>
</evidence>
<name>A0A8H5DTU0_9HYPO</name>
<gene>
    <name evidence="2" type="ORF">FANTH_11747</name>
</gene>
<dbReference type="Proteomes" id="UP000573603">
    <property type="component" value="Unassembled WGS sequence"/>
</dbReference>
<keyword evidence="3" id="KW-1185">Reference proteome</keyword>
<proteinExistence type="predicted"/>
<feature type="compositionally biased region" description="Basic residues" evidence="1">
    <location>
        <begin position="27"/>
        <end position="36"/>
    </location>
</feature>
<dbReference type="AlphaFoldDB" id="A0A8H5DTU0"/>
<feature type="region of interest" description="Disordered" evidence="1">
    <location>
        <begin position="1"/>
        <end position="50"/>
    </location>
</feature>
<protein>
    <submittedName>
        <fullName evidence="2">Uncharacterized protein</fullName>
    </submittedName>
</protein>
<evidence type="ECO:0000256" key="1">
    <source>
        <dbReference type="SAM" id="MobiDB-lite"/>
    </source>
</evidence>
<organism evidence="2 3">
    <name type="scientific">Fusarium anthophilum</name>
    <dbReference type="NCBI Taxonomy" id="48485"/>
    <lineage>
        <taxon>Eukaryota</taxon>
        <taxon>Fungi</taxon>
        <taxon>Dikarya</taxon>
        <taxon>Ascomycota</taxon>
        <taxon>Pezizomycotina</taxon>
        <taxon>Sordariomycetes</taxon>
        <taxon>Hypocreomycetidae</taxon>
        <taxon>Hypocreales</taxon>
        <taxon>Nectriaceae</taxon>
        <taxon>Fusarium</taxon>
        <taxon>Fusarium fujikuroi species complex</taxon>
    </lineage>
</organism>
<evidence type="ECO:0000313" key="2">
    <source>
        <dbReference type="EMBL" id="KAF5235342.1"/>
    </source>
</evidence>
<sequence length="306" mass="35081">MYVPPQLKRIRKPTAKLRDSVAVAKSATKKQKQSRQKRPDTPPRALECIKVSSSPTPSTAVRNNYDVPCGAVVSATEHEDAPPEEVSYTETLEVLRKLPEPDNSKVFGFWLQDHIEDIYAEHRSFCLKKDEDGFPQKTKLGMLEVTVPENGQAIPFEAISAKRPNFQKVQLLQGVQFIFYSPESLVRFTNILITTLFVPRLLPIVPWVHLKLVIFDPTCLPRAPELMAWQNIGVDQYFLASWAFAYEHYDDWMKAVKRFCKLSMVALVTLQFCYPYRNFDNLQSLSKPLRITENLGLLNIDFETSN</sequence>
<accession>A0A8H5DTU0</accession>
<reference evidence="2 3" key="1">
    <citation type="journal article" date="2020" name="BMC Genomics">
        <title>Correction to: Identification and distribution of gene clusters required for synthesis of sphingolipid metabolism inhibitors in diverse species of the filamentous fungus Fusarium.</title>
        <authorList>
            <person name="Kim H.S."/>
            <person name="Lohmar J.M."/>
            <person name="Busman M."/>
            <person name="Brown D.W."/>
            <person name="Naumann T.A."/>
            <person name="Divon H.H."/>
            <person name="Lysoe E."/>
            <person name="Uhlig S."/>
            <person name="Proctor R.H."/>
        </authorList>
    </citation>
    <scope>NUCLEOTIDE SEQUENCE [LARGE SCALE GENOMIC DNA]</scope>
    <source>
        <strain evidence="2 3">NRRL 25214</strain>
    </source>
</reference>
<comment type="caution">
    <text evidence="2">The sequence shown here is derived from an EMBL/GenBank/DDBJ whole genome shotgun (WGS) entry which is preliminary data.</text>
</comment>
<dbReference type="EMBL" id="JABEVY010000355">
    <property type="protein sequence ID" value="KAF5235342.1"/>
    <property type="molecule type" value="Genomic_DNA"/>
</dbReference>